<name>A0A383DYU2_9ZZZZ</name>
<keyword evidence="2" id="KW-1133">Transmembrane helix</keyword>
<keyword evidence="2" id="KW-0472">Membrane</keyword>
<reference evidence="3" key="1">
    <citation type="submission" date="2018-05" db="EMBL/GenBank/DDBJ databases">
        <authorList>
            <person name="Lanie J.A."/>
            <person name="Ng W.-L."/>
            <person name="Kazmierczak K.M."/>
            <person name="Andrzejewski T.M."/>
            <person name="Davidsen T.M."/>
            <person name="Wayne K.J."/>
            <person name="Tettelin H."/>
            <person name="Glass J.I."/>
            <person name="Rusch D."/>
            <person name="Podicherti R."/>
            <person name="Tsui H.-C.T."/>
            <person name="Winkler M.E."/>
        </authorList>
    </citation>
    <scope>NUCLEOTIDE SEQUENCE</scope>
</reference>
<organism evidence="3">
    <name type="scientific">marine metagenome</name>
    <dbReference type="NCBI Taxonomy" id="408172"/>
    <lineage>
        <taxon>unclassified sequences</taxon>
        <taxon>metagenomes</taxon>
        <taxon>ecological metagenomes</taxon>
    </lineage>
</organism>
<protein>
    <submittedName>
        <fullName evidence="3">Uncharacterized protein</fullName>
    </submittedName>
</protein>
<evidence type="ECO:0000313" key="3">
    <source>
        <dbReference type="EMBL" id="SVE49716.1"/>
    </source>
</evidence>
<evidence type="ECO:0000256" key="2">
    <source>
        <dbReference type="SAM" id="Phobius"/>
    </source>
</evidence>
<keyword evidence="2" id="KW-0812">Transmembrane</keyword>
<feature type="non-terminal residue" evidence="3">
    <location>
        <position position="131"/>
    </location>
</feature>
<gene>
    <name evidence="3" type="ORF">METZ01_LOCUS502570</name>
</gene>
<evidence type="ECO:0000256" key="1">
    <source>
        <dbReference type="SAM" id="MobiDB-lite"/>
    </source>
</evidence>
<accession>A0A383DYU2</accession>
<sequence>MFSETSGEIKTGRISLFLLYTRSQRVSLYLLSLGVGAVLVLTGMAVLYRPNKQNNDTYYRYHTDKHPPHAPSGVVEPSDGYGCTGNHRSQTIETDEHRLFGFGKDTRADIDCGKHKNDDYTEQREHPILCA</sequence>
<dbReference type="EMBL" id="UINC01221395">
    <property type="protein sequence ID" value="SVE49716.1"/>
    <property type="molecule type" value="Genomic_DNA"/>
</dbReference>
<feature type="transmembrane region" description="Helical" evidence="2">
    <location>
        <begin position="26"/>
        <end position="48"/>
    </location>
</feature>
<feature type="region of interest" description="Disordered" evidence="1">
    <location>
        <begin position="65"/>
        <end position="88"/>
    </location>
</feature>
<proteinExistence type="predicted"/>
<dbReference type="AlphaFoldDB" id="A0A383DYU2"/>